<evidence type="ECO:0000313" key="3">
    <source>
        <dbReference type="Proteomes" id="UP000255425"/>
    </source>
</evidence>
<proteinExistence type="predicted"/>
<evidence type="ECO:0000313" key="2">
    <source>
        <dbReference type="EMBL" id="SUM74199.1"/>
    </source>
</evidence>
<dbReference type="Proteomes" id="UP000255425">
    <property type="component" value="Unassembled WGS sequence"/>
</dbReference>
<keyword evidence="3" id="KW-1185">Reference proteome</keyword>
<reference evidence="2 3" key="1">
    <citation type="submission" date="2018-06" db="EMBL/GenBank/DDBJ databases">
        <authorList>
            <consortium name="Pathogen Informatics"/>
            <person name="Doyle S."/>
        </authorList>
    </citation>
    <scope>NUCLEOTIDE SEQUENCE [LARGE SCALE GENOMIC DNA]</scope>
    <source>
        <strain evidence="2 3">NCTC11807</strain>
    </source>
</reference>
<name>A0A380HAW3_9STAP</name>
<keyword evidence="1" id="KW-0472">Membrane</keyword>
<gene>
    <name evidence="2" type="ORF">NCTC11807_02463</name>
</gene>
<feature type="transmembrane region" description="Helical" evidence="1">
    <location>
        <begin position="42"/>
        <end position="62"/>
    </location>
</feature>
<feature type="transmembrane region" description="Helical" evidence="1">
    <location>
        <begin position="16"/>
        <end position="36"/>
    </location>
</feature>
<protein>
    <submittedName>
        <fullName evidence="2">Uncharacterized protein</fullName>
    </submittedName>
</protein>
<keyword evidence="1" id="KW-1133">Transmembrane helix</keyword>
<dbReference type="AlphaFoldDB" id="A0A380HAW3"/>
<evidence type="ECO:0000256" key="1">
    <source>
        <dbReference type="SAM" id="Phobius"/>
    </source>
</evidence>
<keyword evidence="1" id="KW-0812">Transmembrane</keyword>
<sequence length="73" mass="8753">MVMKENLKTYKQRQATLMHSIVISLMFTYLNIHILITKHELIPTILCTFSLIAFLLLLTFCIKNFIHNYRRRP</sequence>
<accession>A0A380HAW3</accession>
<dbReference type="EMBL" id="UHDZ01000001">
    <property type="protein sequence ID" value="SUM74199.1"/>
    <property type="molecule type" value="Genomic_DNA"/>
</dbReference>
<organism evidence="2 3">
    <name type="scientific">Staphylococcus saccharolyticus</name>
    <dbReference type="NCBI Taxonomy" id="33028"/>
    <lineage>
        <taxon>Bacteria</taxon>
        <taxon>Bacillati</taxon>
        <taxon>Bacillota</taxon>
        <taxon>Bacilli</taxon>
        <taxon>Bacillales</taxon>
        <taxon>Staphylococcaceae</taxon>
        <taxon>Staphylococcus</taxon>
    </lineage>
</organism>